<feature type="compositionally biased region" description="Basic residues" evidence="1">
    <location>
        <begin position="129"/>
        <end position="139"/>
    </location>
</feature>
<dbReference type="EMBL" id="HBUE01265068">
    <property type="protein sequence ID" value="CAG6560979.1"/>
    <property type="molecule type" value="Transcribed_RNA"/>
</dbReference>
<dbReference type="EMBL" id="HBUE01159918">
    <property type="protein sequence ID" value="CAG6509589.1"/>
    <property type="molecule type" value="Transcribed_RNA"/>
</dbReference>
<evidence type="ECO:0000313" key="2">
    <source>
        <dbReference type="EMBL" id="CAG6509589.1"/>
    </source>
</evidence>
<feature type="region of interest" description="Disordered" evidence="1">
    <location>
        <begin position="35"/>
        <end position="68"/>
    </location>
</feature>
<organism evidence="2">
    <name type="scientific">Culex pipiens</name>
    <name type="common">House mosquito</name>
    <dbReference type="NCBI Taxonomy" id="7175"/>
    <lineage>
        <taxon>Eukaryota</taxon>
        <taxon>Metazoa</taxon>
        <taxon>Ecdysozoa</taxon>
        <taxon>Arthropoda</taxon>
        <taxon>Hexapoda</taxon>
        <taxon>Insecta</taxon>
        <taxon>Pterygota</taxon>
        <taxon>Neoptera</taxon>
        <taxon>Endopterygota</taxon>
        <taxon>Diptera</taxon>
        <taxon>Nematocera</taxon>
        <taxon>Culicoidea</taxon>
        <taxon>Culicidae</taxon>
        <taxon>Culicinae</taxon>
        <taxon>Culicini</taxon>
        <taxon>Culex</taxon>
        <taxon>Culex</taxon>
    </lineage>
</organism>
<evidence type="ECO:0000256" key="1">
    <source>
        <dbReference type="SAM" id="MobiDB-lite"/>
    </source>
</evidence>
<dbReference type="AlphaFoldDB" id="A0A8D8DBB8"/>
<feature type="region of interest" description="Disordered" evidence="1">
    <location>
        <begin position="102"/>
        <end position="160"/>
    </location>
</feature>
<name>A0A8D8DBB8_CULPI</name>
<accession>A0A8D8DBB8</accession>
<feature type="compositionally biased region" description="Pro residues" evidence="1">
    <location>
        <begin position="44"/>
        <end position="57"/>
    </location>
</feature>
<sequence>MEIPELVLPDLLHHNSHRTNRTCPHCTEVALTVLRRSRSSPVPRRLPPSGDDPPNLPTAPMSPSCSTLPRCTCTAHRDHTTGRFVPAPGAHLRYRWCSAAVGPVPRRGTPAPLPDQGARYRPDSTNRPRCSRYRGRFRPARGTPRPGSPASGPETWTREG</sequence>
<protein>
    <submittedName>
        <fullName evidence="2">(northern house mosquito) hypothetical protein</fullName>
    </submittedName>
</protein>
<proteinExistence type="predicted"/>
<reference evidence="2" key="1">
    <citation type="submission" date="2021-05" db="EMBL/GenBank/DDBJ databases">
        <authorList>
            <person name="Alioto T."/>
            <person name="Alioto T."/>
            <person name="Gomez Garrido J."/>
        </authorList>
    </citation>
    <scope>NUCLEOTIDE SEQUENCE</scope>
</reference>
<dbReference type="EMBL" id="HBUE01039272">
    <property type="protein sequence ID" value="CAG6460027.1"/>
    <property type="molecule type" value="Transcribed_RNA"/>
</dbReference>